<dbReference type="GO" id="GO:0004069">
    <property type="term" value="F:L-aspartate:2-oxoglutarate aminotransferase activity"/>
    <property type="evidence" value="ECO:0007669"/>
    <property type="project" value="InterPro"/>
</dbReference>
<dbReference type="InterPro" id="IPR049056">
    <property type="entry name" value="NAD_Glu_DH_HM3"/>
</dbReference>
<dbReference type="Pfam" id="PF21075">
    <property type="entry name" value="GDH_ACT1"/>
    <property type="match status" value="1"/>
</dbReference>
<dbReference type="Pfam" id="PF21073">
    <property type="entry name" value="GDH_HM1"/>
    <property type="match status" value="1"/>
</dbReference>
<dbReference type="Pfam" id="PF05088">
    <property type="entry name" value="Bac_GDH_CD"/>
    <property type="match status" value="1"/>
</dbReference>
<dbReference type="Pfam" id="PF21077">
    <property type="entry name" value="GDH_ACT3"/>
    <property type="match status" value="1"/>
</dbReference>
<dbReference type="GO" id="GO:0004352">
    <property type="term" value="F:glutamate dehydrogenase (NAD+) activity"/>
    <property type="evidence" value="ECO:0007669"/>
    <property type="project" value="InterPro"/>
</dbReference>
<dbReference type="Pfam" id="PF21076">
    <property type="entry name" value="GDH_ACT2"/>
    <property type="match status" value="1"/>
</dbReference>
<evidence type="ECO:0000259" key="1">
    <source>
        <dbReference type="Pfam" id="PF05088"/>
    </source>
</evidence>
<feature type="domain" description="NAD-glutamate dehydrogenase ACT3" evidence="5">
    <location>
        <begin position="576"/>
        <end position="634"/>
    </location>
</feature>
<dbReference type="EMBL" id="BMDC01000004">
    <property type="protein sequence ID" value="GGH66061.1"/>
    <property type="molecule type" value="Genomic_DNA"/>
</dbReference>
<dbReference type="InterPro" id="IPR049059">
    <property type="entry name" value="NAD_Glu_DH_HM1"/>
</dbReference>
<feature type="domain" description="NAD-glutamate dehydrogenase catalytic" evidence="1">
    <location>
        <begin position="742"/>
        <end position="1237"/>
    </location>
</feature>
<evidence type="ECO:0000313" key="7">
    <source>
        <dbReference type="Proteomes" id="UP000600171"/>
    </source>
</evidence>
<gene>
    <name evidence="6" type="ORF">GCM10007359_19920</name>
</gene>
<evidence type="ECO:0000259" key="5">
    <source>
        <dbReference type="Pfam" id="PF21077"/>
    </source>
</evidence>
<evidence type="ECO:0000259" key="4">
    <source>
        <dbReference type="Pfam" id="PF21076"/>
    </source>
</evidence>
<keyword evidence="7" id="KW-1185">Reference proteome</keyword>
<name>A0A917MVF8_9MICC</name>
<dbReference type="InterPro" id="IPR036291">
    <property type="entry name" value="NAD(P)-bd_dom_sf"/>
</dbReference>
<dbReference type="InterPro" id="IPR049062">
    <property type="entry name" value="NAD_Glu_DH_ACT2"/>
</dbReference>
<feature type="domain" description="NAD-glutamate dehydrogenase ACT2" evidence="4">
    <location>
        <begin position="422"/>
        <end position="511"/>
    </location>
</feature>
<organism evidence="6 7">
    <name type="scientific">Rothia aerolata</name>
    <dbReference type="NCBI Taxonomy" id="1812262"/>
    <lineage>
        <taxon>Bacteria</taxon>
        <taxon>Bacillati</taxon>
        <taxon>Actinomycetota</taxon>
        <taxon>Actinomycetes</taxon>
        <taxon>Micrococcales</taxon>
        <taxon>Micrococcaceae</taxon>
        <taxon>Rothia</taxon>
    </lineage>
</organism>
<dbReference type="Proteomes" id="UP000600171">
    <property type="component" value="Unassembled WGS sequence"/>
</dbReference>
<evidence type="ECO:0000313" key="6">
    <source>
        <dbReference type="EMBL" id="GGH66061.1"/>
    </source>
</evidence>
<comment type="caution">
    <text evidence="6">The sequence shown here is derived from an EMBL/GenBank/DDBJ whole genome shotgun (WGS) entry which is preliminary data.</text>
</comment>
<dbReference type="InterPro" id="IPR049064">
    <property type="entry name" value="NAD_Glu_DH_ACT3"/>
</dbReference>
<dbReference type="PANTHER" id="PTHR43403:SF1">
    <property type="entry name" value="NAD-SPECIFIC GLUTAMATE DEHYDROGENASE"/>
    <property type="match status" value="1"/>
</dbReference>
<sequence>MSVKHGMNTNGSTGNGADFWSGDDAWINTYFQHISEEELAGNNKEELEELARAHRDLAAQRKPGQALVDVLTGENQSTLLVATDDMSFLVSSLTAEIAAQYGGISSLNHPTFIVNRDDEGKLTSLKSPGLDHPVASGDTATAALPILSVEKGSNAAIESWISIRLASHIAGAERVRLIADVQEILDDVRLADADNEAMAARVLEVAQGMDSLQDITLGGSEHYTGAYNSESDPASRVASVQEFLRWLTRGNFLFMGFKERDLTGSGDELTLSDRAGTGLGVLAGGDTNSLKLNGLSVDNARDPKPIYITKANSRSTVHRHEYLDYIGIRDFDSTGKIVGEYVILGLFSMQAYSLPASETPLVRERVAIVRRRLGFQPGSHSDKTLAGVIEGYPRSELLHTDVDTLTEIFRGIMGLEERRTTRLFLRPDDFGRFVSAVVYLPRDRYNTAVRHRIENVFYSEFELKDLDFEVRLSTSSLARIFFRLRLANPNEIPQVDTPAVEKKLQQAVRSWGEATSSAIEAAQPGDAGRATSSIWAEAVPFTYRADYSVEEAVEDIDIFESLSVDDAPAAIRVKVDAGQTRVKTYLAQPHTLTELLPVMQNMGLTVIDQRPYEIRPADGRSFLLYDFGVRFPEGIDPESVAGVYEEAISSYLQGRRESDSLDRLILAHNLSWKNVAVLRAFTHYLGQLGRGFTPEFMSDTLLAYPELTALLTEFFRVSFDPAAGFADDAAREVARADIAAKIEEGLGEIPTLDADRFMRSMATVMAATLRTNAFLPDYGLALKVAPEKIDFAPLPRPKFEIFVYSPRVEGVHLRFGSVARGGLRWSDRREDFRTEVLGLVKAQMVKNAVIIPTGAKGGFFPKQLPDPAVDRDAWLTEGREAYKIFIRSLLSVTDNLSVSPEGEETVIRREGIIARDSDDYYLVVAADKGTAAFSDTANAISEELGFWLGDAFASGGSVGYDHKAMGITARGAWESVKRHFAELGRDCQSEEFTVVGIGDMSGDVFGNGLMRTRTAKLVAAFDHRDIFLDPNPDPAASFDERVRLYNLPRSSWQDYDRSLISEGGGVYSRGAKSIDITEQVREVLGLDDAVTSLAPSELLSAILKAPVDLIYNGGIGTYIKASTETHAAVGDKANDSLRIDGRDVRARIIGEGGNLGMTQLGRIEAAEAGVILNTDAIDNSAGVETSDREVNIKILVDRLVARGLLSAEERASFIESHREDVGQQVLETNREQNVLLQAERHGVIPGVSAYTRLIRDLEENAGLVREVEFIPTDEQIQERFEKHGITLTGPELSVLAAYVKIHLTEELEKTDFADDPYLGQVLRDYFPPALVERFGEYLDSHPLRKEIICTRVANQIVDTAGITHVFRVQEETGASVDAIARAFMVSRDLFEIDKSAEAHRNLPASIPLEGWQAVIRDWQRVLDRLVRWFIAERQVVVGTPIEENINRYIQVRELRANLPQYLSEGSRARVRAQRDRAEAWGLPEDLLVAWIRSFEAFALMDVVRTARAHEVDVPVLAHIYFSVYDRFGINTLLTQVSHLPRTDRWETLARSALRDDLYEVAAALTWAVIRDESVSEVPASGEEADSILRSWVQEHPVRVNRVDTTLADIEDAAPGADGRPRLAVLSVALRALRGAVS</sequence>
<evidence type="ECO:0000259" key="3">
    <source>
        <dbReference type="Pfam" id="PF21075"/>
    </source>
</evidence>
<dbReference type="PIRSF" id="PIRSF036761">
    <property type="entry name" value="GDH_Mll4104"/>
    <property type="match status" value="1"/>
</dbReference>
<dbReference type="InterPro" id="IPR024727">
    <property type="entry name" value="NAD_Glu_DH_N_ACT1"/>
</dbReference>
<dbReference type="InterPro" id="IPR028971">
    <property type="entry name" value="NAD-GDH_cat"/>
</dbReference>
<dbReference type="InterPro" id="IPR046346">
    <property type="entry name" value="Aminoacid_DH-like_N_sf"/>
</dbReference>
<dbReference type="SUPFAM" id="SSF53223">
    <property type="entry name" value="Aminoacid dehydrogenase-like, N-terminal domain"/>
    <property type="match status" value="1"/>
</dbReference>
<dbReference type="GO" id="GO:0006538">
    <property type="term" value="P:L-glutamate catabolic process"/>
    <property type="evidence" value="ECO:0007669"/>
    <property type="project" value="InterPro"/>
</dbReference>
<dbReference type="InterPro" id="IPR007780">
    <property type="entry name" value="NAD_Glu_DH_bac"/>
</dbReference>
<accession>A0A917MVF8</accession>
<evidence type="ECO:0000259" key="2">
    <source>
        <dbReference type="Pfam" id="PF21074"/>
    </source>
</evidence>
<dbReference type="SUPFAM" id="SSF51735">
    <property type="entry name" value="NAD(P)-binding Rossmann-fold domains"/>
    <property type="match status" value="1"/>
</dbReference>
<feature type="domain" description="NAD-glutamate dehydrogenase N-terminal ACT1" evidence="3">
    <location>
        <begin position="27"/>
        <end position="167"/>
    </location>
</feature>
<proteinExistence type="predicted"/>
<dbReference type="Pfam" id="PF21078">
    <property type="entry name" value="GDH_HM3"/>
    <property type="match status" value="1"/>
</dbReference>
<dbReference type="PANTHER" id="PTHR43403">
    <property type="entry name" value="NAD-SPECIFIC GLUTAMATE DEHYDROGENASE"/>
    <property type="match status" value="1"/>
</dbReference>
<feature type="domain" description="NAD-specific glutamate dehydrogenase C-terminal" evidence="2">
    <location>
        <begin position="1286"/>
        <end position="1633"/>
    </location>
</feature>
<dbReference type="Pfam" id="PF21074">
    <property type="entry name" value="GDH_C"/>
    <property type="match status" value="1"/>
</dbReference>
<dbReference type="Gene3D" id="3.40.50.720">
    <property type="entry name" value="NAD(P)-binding Rossmann-like Domain"/>
    <property type="match status" value="1"/>
</dbReference>
<dbReference type="InterPro" id="IPR048381">
    <property type="entry name" value="GDH_C"/>
</dbReference>
<reference evidence="6 7" key="1">
    <citation type="journal article" date="2014" name="Int. J. Syst. Evol. Microbiol.">
        <title>Complete genome sequence of Corynebacterium casei LMG S-19264T (=DSM 44701T), isolated from a smear-ripened cheese.</title>
        <authorList>
            <consortium name="US DOE Joint Genome Institute (JGI-PGF)"/>
            <person name="Walter F."/>
            <person name="Albersmeier A."/>
            <person name="Kalinowski J."/>
            <person name="Ruckert C."/>
        </authorList>
    </citation>
    <scope>NUCLEOTIDE SEQUENCE [LARGE SCALE GENOMIC DNA]</scope>
    <source>
        <strain evidence="6 7">CCM 8669</strain>
    </source>
</reference>
<protein>
    <submittedName>
        <fullName evidence="6">NAD-glutamate dehydrogenase</fullName>
    </submittedName>
</protein>